<evidence type="ECO:0000256" key="2">
    <source>
        <dbReference type="ARBA" id="ARBA00022598"/>
    </source>
</evidence>
<dbReference type="InterPro" id="IPR012094">
    <property type="entry name" value="tRNA_Ile_lys_synt"/>
</dbReference>
<dbReference type="Proteomes" id="UP001597018">
    <property type="component" value="Unassembled WGS sequence"/>
</dbReference>
<keyword evidence="3 7" id="KW-0819">tRNA processing</keyword>
<dbReference type="SUPFAM" id="SSF82829">
    <property type="entry name" value="MesJ substrate recognition domain-like"/>
    <property type="match status" value="1"/>
</dbReference>
<keyword evidence="11" id="KW-1185">Reference proteome</keyword>
<dbReference type="InterPro" id="IPR012795">
    <property type="entry name" value="tRNA_Ile_lys_synt_N"/>
</dbReference>
<evidence type="ECO:0000313" key="11">
    <source>
        <dbReference type="Proteomes" id="UP001597018"/>
    </source>
</evidence>
<evidence type="ECO:0000256" key="3">
    <source>
        <dbReference type="ARBA" id="ARBA00022694"/>
    </source>
</evidence>
<name>A0ABW3FQJ2_9PSEU</name>
<comment type="subcellular location">
    <subcellularLocation>
        <location evidence="7">Cytoplasm</location>
    </subcellularLocation>
</comment>
<dbReference type="Pfam" id="PF09179">
    <property type="entry name" value="TilS"/>
    <property type="match status" value="1"/>
</dbReference>
<sequence length="343" mass="35650">MPTRLPPGPRGGAAGPRTASAVHAVRGAVRRLLASAAAAPFRGAPLVVACSGGPDSLALAAAAAHVARREGVAVRGLVVDHGLQAGSDEVADRTAAQLAELGCPARVIPVRVAGGGGPEAAARRARYAALARERPEGSLVLLGHTLDDQAETVLLGLGRGSGPRSVAGMRPVDPPWARPFLDVRRATTVAACDALGLVPWRDPHNADARFTRVRLRTEVLPLLEEVLQGGVAPALARTARQLREDADALDELAAGVRSQVEVDGGLDARALAAHPAALRRRVLRSWLLDAGVAELSDEHLRAADRLIGEWRGQGGHALPGDFVVRRAHGTLLVEAAVRKPPNG</sequence>
<dbReference type="EC" id="6.3.4.19" evidence="7"/>
<evidence type="ECO:0000256" key="4">
    <source>
        <dbReference type="ARBA" id="ARBA00022741"/>
    </source>
</evidence>
<dbReference type="InterPro" id="IPR011063">
    <property type="entry name" value="TilS/TtcA_N"/>
</dbReference>
<dbReference type="HAMAP" id="MF_01161">
    <property type="entry name" value="tRNA_Ile_lys_synt"/>
    <property type="match status" value="1"/>
</dbReference>
<dbReference type="NCBIfam" id="TIGR02432">
    <property type="entry name" value="lysidine_TilS_N"/>
    <property type="match status" value="1"/>
</dbReference>
<evidence type="ECO:0000313" key="10">
    <source>
        <dbReference type="EMBL" id="MFD0920844.1"/>
    </source>
</evidence>
<evidence type="ECO:0000256" key="1">
    <source>
        <dbReference type="ARBA" id="ARBA00022490"/>
    </source>
</evidence>
<comment type="similarity">
    <text evidence="7">Belongs to the tRNA(Ile)-lysidine synthase family.</text>
</comment>
<organism evidence="10 11">
    <name type="scientific">Saccharopolyspora rosea</name>
    <dbReference type="NCBI Taxonomy" id="524884"/>
    <lineage>
        <taxon>Bacteria</taxon>
        <taxon>Bacillati</taxon>
        <taxon>Actinomycetota</taxon>
        <taxon>Actinomycetes</taxon>
        <taxon>Pseudonocardiales</taxon>
        <taxon>Pseudonocardiaceae</taxon>
        <taxon>Saccharopolyspora</taxon>
    </lineage>
</organism>
<gene>
    <name evidence="7 10" type="primary">tilS</name>
    <name evidence="10" type="ORF">ACFQ16_13910</name>
</gene>
<comment type="catalytic activity">
    <reaction evidence="6 7">
        <text>cytidine(34) in tRNA(Ile2) + L-lysine + ATP = lysidine(34) in tRNA(Ile2) + AMP + diphosphate + H(+)</text>
        <dbReference type="Rhea" id="RHEA:43744"/>
        <dbReference type="Rhea" id="RHEA-COMP:10625"/>
        <dbReference type="Rhea" id="RHEA-COMP:10670"/>
        <dbReference type="ChEBI" id="CHEBI:15378"/>
        <dbReference type="ChEBI" id="CHEBI:30616"/>
        <dbReference type="ChEBI" id="CHEBI:32551"/>
        <dbReference type="ChEBI" id="CHEBI:33019"/>
        <dbReference type="ChEBI" id="CHEBI:82748"/>
        <dbReference type="ChEBI" id="CHEBI:83665"/>
        <dbReference type="ChEBI" id="CHEBI:456215"/>
        <dbReference type="EC" id="6.3.4.19"/>
    </reaction>
</comment>
<keyword evidence="4 7" id="KW-0547">Nucleotide-binding</keyword>
<feature type="binding site" evidence="7">
    <location>
        <begin position="51"/>
        <end position="56"/>
    </location>
    <ligand>
        <name>ATP</name>
        <dbReference type="ChEBI" id="CHEBI:30616"/>
    </ligand>
</feature>
<reference evidence="11" key="1">
    <citation type="journal article" date="2019" name="Int. J. Syst. Evol. Microbiol.">
        <title>The Global Catalogue of Microorganisms (GCM) 10K type strain sequencing project: providing services to taxonomists for standard genome sequencing and annotation.</title>
        <authorList>
            <consortium name="The Broad Institute Genomics Platform"/>
            <consortium name="The Broad Institute Genome Sequencing Center for Infectious Disease"/>
            <person name="Wu L."/>
            <person name="Ma J."/>
        </authorList>
    </citation>
    <scope>NUCLEOTIDE SEQUENCE [LARGE SCALE GENOMIC DNA]</scope>
    <source>
        <strain evidence="11">CCUG 56401</strain>
    </source>
</reference>
<comment type="domain">
    <text evidence="7">The N-terminal region contains the highly conserved SGGXDS motif, predicted to be a P-loop motif involved in ATP binding.</text>
</comment>
<dbReference type="PANTHER" id="PTHR43033:SF1">
    <property type="entry name" value="TRNA(ILE)-LYSIDINE SYNTHASE-RELATED"/>
    <property type="match status" value="1"/>
</dbReference>
<keyword evidence="5 7" id="KW-0067">ATP-binding</keyword>
<dbReference type="PANTHER" id="PTHR43033">
    <property type="entry name" value="TRNA(ILE)-LYSIDINE SYNTHASE-RELATED"/>
    <property type="match status" value="1"/>
</dbReference>
<feature type="domain" description="tRNA(Ile)-lysidine synthase substrate-binding" evidence="9">
    <location>
        <begin position="266"/>
        <end position="331"/>
    </location>
</feature>
<dbReference type="SUPFAM" id="SSF52402">
    <property type="entry name" value="Adenine nucleotide alpha hydrolases-like"/>
    <property type="match status" value="1"/>
</dbReference>
<dbReference type="RefSeq" id="WP_263250549.1">
    <property type="nucleotide sequence ID" value="NZ_BAABLT010000011.1"/>
</dbReference>
<dbReference type="EMBL" id="JBHTIW010000009">
    <property type="protein sequence ID" value="MFD0920844.1"/>
    <property type="molecule type" value="Genomic_DNA"/>
</dbReference>
<proteinExistence type="inferred from homology"/>
<dbReference type="CDD" id="cd01992">
    <property type="entry name" value="TilS_N"/>
    <property type="match status" value="1"/>
</dbReference>
<dbReference type="InterPro" id="IPR015262">
    <property type="entry name" value="tRNA_Ile_lys_synt_subst-bd"/>
</dbReference>
<evidence type="ECO:0000259" key="9">
    <source>
        <dbReference type="Pfam" id="PF09179"/>
    </source>
</evidence>
<dbReference type="GO" id="GO:0032267">
    <property type="term" value="F:tRNA(Ile)-lysidine synthase activity"/>
    <property type="evidence" value="ECO:0007669"/>
    <property type="project" value="UniProtKB-EC"/>
</dbReference>
<evidence type="ECO:0000259" key="8">
    <source>
        <dbReference type="Pfam" id="PF01171"/>
    </source>
</evidence>
<dbReference type="Pfam" id="PF01171">
    <property type="entry name" value="ATP_bind_3"/>
    <property type="match status" value="1"/>
</dbReference>
<keyword evidence="1 7" id="KW-0963">Cytoplasm</keyword>
<accession>A0ABW3FQJ2</accession>
<comment type="function">
    <text evidence="7">Ligates lysine onto the cytidine present at position 34 of the AUA codon-specific tRNA(Ile) that contains the anticodon CAU, in an ATP-dependent manner. Cytidine is converted to lysidine, thus changing the amino acid specificity of the tRNA from methionine to isoleucine.</text>
</comment>
<evidence type="ECO:0000256" key="7">
    <source>
        <dbReference type="HAMAP-Rule" id="MF_01161"/>
    </source>
</evidence>
<dbReference type="Gene3D" id="1.20.59.20">
    <property type="match status" value="1"/>
</dbReference>
<keyword evidence="2 7" id="KW-0436">Ligase</keyword>
<dbReference type="Gene3D" id="3.40.50.620">
    <property type="entry name" value="HUPs"/>
    <property type="match status" value="1"/>
</dbReference>
<evidence type="ECO:0000256" key="6">
    <source>
        <dbReference type="ARBA" id="ARBA00048539"/>
    </source>
</evidence>
<dbReference type="InterPro" id="IPR014729">
    <property type="entry name" value="Rossmann-like_a/b/a_fold"/>
</dbReference>
<feature type="domain" description="tRNA(Ile)-lysidine/2-thiocytidine synthase N-terminal" evidence="8">
    <location>
        <begin position="46"/>
        <end position="217"/>
    </location>
</feature>
<protein>
    <recommendedName>
        <fullName evidence="7">tRNA(Ile)-lysidine synthase</fullName>
        <ecNumber evidence="7">6.3.4.19</ecNumber>
    </recommendedName>
    <alternativeName>
        <fullName evidence="7">tRNA(Ile)-2-lysyl-cytidine synthase</fullName>
    </alternativeName>
    <alternativeName>
        <fullName evidence="7">tRNA(Ile)-lysidine synthetase</fullName>
    </alternativeName>
</protein>
<comment type="caution">
    <text evidence="10">The sequence shown here is derived from an EMBL/GenBank/DDBJ whole genome shotgun (WGS) entry which is preliminary data.</text>
</comment>
<evidence type="ECO:0000256" key="5">
    <source>
        <dbReference type="ARBA" id="ARBA00022840"/>
    </source>
</evidence>